<reference evidence="1" key="2">
    <citation type="journal article" date="2024" name="Virology">
        <title>Novel viruses discovered in metatranscriptomic analysis of farmed barramundi in Asia and Australia.</title>
        <authorList>
            <person name="Mercer L.K."/>
            <person name="Harding E.F."/>
            <person name="Sridhar T."/>
            <person name="White P.A."/>
        </authorList>
    </citation>
    <scope>NUCLEOTIDE SEQUENCE</scope>
</reference>
<name>A0AB33V6U3_9VIRU</name>
<proteinExistence type="predicted"/>
<organism evidence="1">
    <name type="scientific">Latid herpesvirus 1</name>
    <dbReference type="NCBI Taxonomy" id="3096545"/>
    <lineage>
        <taxon>Viruses</taxon>
        <taxon>Duplodnaviria</taxon>
        <taxon>Heunggongvirae</taxon>
        <taxon>Peploviricota</taxon>
        <taxon>Herviviricetes</taxon>
        <taxon>Herpesvirales</taxon>
    </lineage>
</organism>
<reference evidence="1" key="1">
    <citation type="submission" date="2023-06" db="EMBL/GenBank/DDBJ databases">
        <authorList>
            <person name="Mercer L.K."/>
            <person name="Harding E.F."/>
            <person name="Sridhar T."/>
            <person name="White P.A."/>
        </authorList>
    </citation>
    <scope>NUCLEOTIDE SEQUENCE</scope>
</reference>
<sequence>MSRGQSLTSNLPGLGVSSKHLLLLVPTVLNIMGIGKQFVQSLIFNSINSDDTGLIIQNEMLDKPHVIIFDHMLVMHSTCFIPLPGSERDDGSLRQHILQHSIKYYTKYFKSHGASDTLFVLCEDGKQCVKPAVRDKRNEHVPTEALKFFKRNSGDLAKELLEFLRMEAIRTLHISGFNTHSGVSCNLSGPGGKTVPDLKLQNFTSSCTEAESDTLMFAFAAHYRSLFPHHLIMIATKDSDVIPSALAITTELGGEILGNTVVEFKTTMLSFLKDFDRAMGDYKNVDRMTPEDTRRLTSYSRQIASGDFVLNERMTLSINPQLLYFALDTSTLEPFDNILQALEAKYFTDQSLVPKYARFITRCCAAGFRGAVFRRILMRMVDETPETEEKVLEFMDSLGTPGVKPADCLKAFLGTTPSYCAVTRQVRPQQTFFGGEVREEVDGSDAFMMCSRGVSGSWHRQGGGCTYQVRETPMTPKAIRLTLALAGAYLAKKLPFGTYGRFVLANTTSGVKYIRFLATPRARAAVVGAVMAGSDYNLTIPQMGIAQLAALMGDPGFIEMCQKLPLTRDGEGVSHMKRILAFTRIKTKWHDQKTVDDLFDCAWRTLCYTVDTWTMKSPAPSTEYGFVLDGSVWRFAANLDPALKKSFELRGKIH</sequence>
<protein>
    <submittedName>
        <fullName evidence="1">ORF54</fullName>
    </submittedName>
</protein>
<dbReference type="EMBL" id="BK064844">
    <property type="protein sequence ID" value="DBA59372.1"/>
    <property type="molecule type" value="Genomic_DNA"/>
</dbReference>
<evidence type="ECO:0000313" key="1">
    <source>
        <dbReference type="EMBL" id="DBA59372.1"/>
    </source>
</evidence>
<accession>A0AB33V6U3</accession>